<dbReference type="EMBL" id="UINC01079111">
    <property type="protein sequence ID" value="SVC20802.1"/>
    <property type="molecule type" value="Genomic_DNA"/>
</dbReference>
<feature type="compositionally biased region" description="Basic and acidic residues" evidence="1">
    <location>
        <begin position="156"/>
        <end position="166"/>
    </location>
</feature>
<evidence type="ECO:0000313" key="2">
    <source>
        <dbReference type="EMBL" id="SVC20802.1"/>
    </source>
</evidence>
<dbReference type="AlphaFoldDB" id="A0A382KBL7"/>
<organism evidence="2">
    <name type="scientific">marine metagenome</name>
    <dbReference type="NCBI Taxonomy" id="408172"/>
    <lineage>
        <taxon>unclassified sequences</taxon>
        <taxon>metagenomes</taxon>
        <taxon>ecological metagenomes</taxon>
    </lineage>
</organism>
<proteinExistence type="predicted"/>
<gene>
    <name evidence="2" type="ORF">METZ01_LOCUS273656</name>
</gene>
<feature type="non-terminal residue" evidence="2">
    <location>
        <position position="253"/>
    </location>
</feature>
<evidence type="ECO:0000256" key="1">
    <source>
        <dbReference type="SAM" id="MobiDB-lite"/>
    </source>
</evidence>
<feature type="region of interest" description="Disordered" evidence="1">
    <location>
        <begin position="156"/>
        <end position="179"/>
    </location>
</feature>
<accession>A0A382KBL7</accession>
<reference evidence="2" key="1">
    <citation type="submission" date="2018-05" db="EMBL/GenBank/DDBJ databases">
        <authorList>
            <person name="Lanie J.A."/>
            <person name="Ng W.-L."/>
            <person name="Kazmierczak K.M."/>
            <person name="Andrzejewski T.M."/>
            <person name="Davidsen T.M."/>
            <person name="Wayne K.J."/>
            <person name="Tettelin H."/>
            <person name="Glass J.I."/>
            <person name="Rusch D."/>
            <person name="Podicherti R."/>
            <person name="Tsui H.-C.T."/>
            <person name="Winkler M.E."/>
        </authorList>
    </citation>
    <scope>NUCLEOTIDE SEQUENCE</scope>
</reference>
<name>A0A382KBL7_9ZZZZ</name>
<protein>
    <submittedName>
        <fullName evidence="2">Uncharacterized protein</fullName>
    </submittedName>
</protein>
<sequence>MANVLVSRPLNPIDGQPSVRLTWFKALMDSDRSGVLGFERAWRKVSLSDLTRIIQEGHLNSDDLIADPKIRGRVTSLIEAELNDLDPAGLGVLLGLDPSLLELVSDGKLAPVLERLAKSSSTVGRARGLLAVPMLHAETKRHDAETKVLRQSHRDQIDSMGRRQDEAAQEFGRQLGDRDEAVARAEGEVENLRRRVEDLSGAAAAPTERMYEQARIEAISPIGRLIKRLLIAGDGRSLESASLLEEAAAETGL</sequence>